<comment type="caution">
    <text evidence="6">The sequence shown here is derived from an EMBL/GenBank/DDBJ whole genome shotgun (WGS) entry which is preliminary data.</text>
</comment>
<proteinExistence type="predicted"/>
<evidence type="ECO:0000313" key="6">
    <source>
        <dbReference type="EMBL" id="KTD47005.1"/>
    </source>
</evidence>
<dbReference type="OrthoDB" id="343936at2"/>
<dbReference type="GO" id="GO:0016020">
    <property type="term" value="C:membrane"/>
    <property type="evidence" value="ECO:0007669"/>
    <property type="project" value="UniProtKB-SubCell"/>
</dbReference>
<dbReference type="InterPro" id="IPR023352">
    <property type="entry name" value="MAPEG-like_dom_sf"/>
</dbReference>
<dbReference type="PATRIC" id="fig|458.5.peg.2011"/>
<dbReference type="EMBL" id="LNYT01000020">
    <property type="protein sequence ID" value="KTD47005.1"/>
    <property type="molecule type" value="Genomic_DNA"/>
</dbReference>
<keyword evidence="4 5" id="KW-0472">Membrane</keyword>
<sequence>MESGYLLVLGFCTWTLILLFSIGLLRVSLTVSGQRRANAFSPFGDDVSPFANRLCRAHANCYENLPVVVGVVFVAAMTQQLSVINPLALTCLTLRVLQSIVHVLSTRVLAVLVRFLFFAGQVFILFYWIIRLFSQSIGSV</sequence>
<comment type="subcellular location">
    <subcellularLocation>
        <location evidence="1">Membrane</location>
    </subcellularLocation>
</comment>
<organism evidence="6 7">
    <name type="scientific">Legionella rubrilucens</name>
    <dbReference type="NCBI Taxonomy" id="458"/>
    <lineage>
        <taxon>Bacteria</taxon>
        <taxon>Pseudomonadati</taxon>
        <taxon>Pseudomonadota</taxon>
        <taxon>Gammaproteobacteria</taxon>
        <taxon>Legionellales</taxon>
        <taxon>Legionellaceae</taxon>
        <taxon>Legionella</taxon>
    </lineage>
</organism>
<evidence type="ECO:0000256" key="5">
    <source>
        <dbReference type="SAM" id="Phobius"/>
    </source>
</evidence>
<dbReference type="STRING" id="458.Lrub_1927"/>
<accession>A0A0W0XQN1</accession>
<keyword evidence="3 5" id="KW-1133">Transmembrane helix</keyword>
<feature type="transmembrane region" description="Helical" evidence="5">
    <location>
        <begin position="6"/>
        <end position="27"/>
    </location>
</feature>
<dbReference type="AlphaFoldDB" id="A0A0W0XQN1"/>
<keyword evidence="2 5" id="KW-0812">Transmembrane</keyword>
<evidence type="ECO:0000313" key="7">
    <source>
        <dbReference type="Proteomes" id="UP000054608"/>
    </source>
</evidence>
<keyword evidence="7" id="KW-1185">Reference proteome</keyword>
<gene>
    <name evidence="6" type="ORF">Lrub_1927</name>
</gene>
<dbReference type="SUPFAM" id="SSF161084">
    <property type="entry name" value="MAPEG domain-like"/>
    <property type="match status" value="1"/>
</dbReference>
<reference evidence="6 7" key="1">
    <citation type="submission" date="2015-11" db="EMBL/GenBank/DDBJ databases">
        <title>Genomic analysis of 38 Legionella species identifies large and diverse effector repertoires.</title>
        <authorList>
            <person name="Burstein D."/>
            <person name="Amaro F."/>
            <person name="Zusman T."/>
            <person name="Lifshitz Z."/>
            <person name="Cohen O."/>
            <person name="Gilbert J.A."/>
            <person name="Pupko T."/>
            <person name="Shuman H.A."/>
            <person name="Segal G."/>
        </authorList>
    </citation>
    <scope>NUCLEOTIDE SEQUENCE [LARGE SCALE GENOMIC DNA]</scope>
    <source>
        <strain evidence="6 7">WA-270A-C2</strain>
    </source>
</reference>
<protein>
    <submittedName>
        <fullName evidence="6">MAPEG family protein</fullName>
    </submittedName>
</protein>
<evidence type="ECO:0000256" key="2">
    <source>
        <dbReference type="ARBA" id="ARBA00022692"/>
    </source>
</evidence>
<evidence type="ECO:0000256" key="3">
    <source>
        <dbReference type="ARBA" id="ARBA00022989"/>
    </source>
</evidence>
<dbReference type="RefSeq" id="WP_058531924.1">
    <property type="nucleotide sequence ID" value="NZ_CAAAIN010000002.1"/>
</dbReference>
<dbReference type="Proteomes" id="UP000054608">
    <property type="component" value="Unassembled WGS sequence"/>
</dbReference>
<evidence type="ECO:0000256" key="1">
    <source>
        <dbReference type="ARBA" id="ARBA00004370"/>
    </source>
</evidence>
<dbReference type="InterPro" id="IPR001129">
    <property type="entry name" value="Membr-assoc_MAPEG"/>
</dbReference>
<dbReference type="Gene3D" id="1.20.120.550">
    <property type="entry name" value="Membrane associated eicosanoid/glutathione metabolism-like domain"/>
    <property type="match status" value="1"/>
</dbReference>
<evidence type="ECO:0000256" key="4">
    <source>
        <dbReference type="ARBA" id="ARBA00023136"/>
    </source>
</evidence>
<dbReference type="Pfam" id="PF01124">
    <property type="entry name" value="MAPEG"/>
    <property type="match status" value="1"/>
</dbReference>
<feature type="transmembrane region" description="Helical" evidence="5">
    <location>
        <begin position="108"/>
        <end position="130"/>
    </location>
</feature>
<name>A0A0W0XQN1_9GAMM</name>